<reference evidence="5 6" key="1">
    <citation type="journal article" date="2015" name="Genome Announc.">
        <title>Draft Genome Sequence of Clostridium tyrobutyricum Strain DIVETGP, Isolated from Cow's Milk for Grana Padano Production.</title>
        <authorList>
            <person name="Soggiu A."/>
            <person name="Piras C."/>
            <person name="Gaiarsa S."/>
            <person name="Sassera D."/>
            <person name="Roncada P."/>
            <person name="Bendixen E."/>
            <person name="Brasca M."/>
            <person name="Bonizzi L."/>
        </authorList>
    </citation>
    <scope>NUCLEOTIDE SEQUENCE [LARGE SCALE GENOMIC DNA]</scope>
    <source>
        <strain evidence="5 6">DIVETGP</strain>
    </source>
</reference>
<dbReference type="SUPFAM" id="SSF46785">
    <property type="entry name" value="Winged helix' DNA-binding domain"/>
    <property type="match status" value="1"/>
</dbReference>
<dbReference type="GO" id="GO:0003700">
    <property type="term" value="F:DNA-binding transcription factor activity"/>
    <property type="evidence" value="ECO:0007669"/>
    <property type="project" value="InterPro"/>
</dbReference>
<evidence type="ECO:0000313" key="5">
    <source>
        <dbReference type="EMBL" id="CDL90518.1"/>
    </source>
</evidence>
<dbReference type="Proteomes" id="UP000019482">
    <property type="component" value="Unassembled WGS sequence"/>
</dbReference>
<evidence type="ECO:0000259" key="4">
    <source>
        <dbReference type="PROSITE" id="PS50995"/>
    </source>
</evidence>
<comment type="caution">
    <text evidence="5">The sequence shown here is derived from an EMBL/GenBank/DDBJ whole genome shotgun (WGS) entry which is preliminary data.</text>
</comment>
<proteinExistence type="predicted"/>
<dbReference type="PROSITE" id="PS50995">
    <property type="entry name" value="HTH_MARR_2"/>
    <property type="match status" value="1"/>
</dbReference>
<sequence length="151" mass="17501">MDANINQVKDTLSLFKVFKKVMDNIHKNMEEHFKEFNLTGPQIMLIMILFHNGKMKISDLSSKMSLSNSTVSGIVDRLEKQDFVKRIRSKDDRRVVYVEVTSKLKKVGKAKRDRIEKSVQFIISSATPEEMDVIKKGLLTLEKVIDRKNKE</sequence>
<protein>
    <submittedName>
        <fullName evidence="5">Transcriptional regulator, TrmB</fullName>
    </submittedName>
</protein>
<dbReference type="InterPro" id="IPR011991">
    <property type="entry name" value="ArsR-like_HTH"/>
</dbReference>
<dbReference type="GeneID" id="29420097"/>
<accession>W6N2C8</accession>
<dbReference type="OrthoDB" id="49580at2"/>
<feature type="domain" description="HTH marR-type" evidence="4">
    <location>
        <begin position="11"/>
        <end position="143"/>
    </location>
</feature>
<dbReference type="Gene3D" id="1.10.10.10">
    <property type="entry name" value="Winged helix-like DNA-binding domain superfamily/Winged helix DNA-binding domain"/>
    <property type="match status" value="1"/>
</dbReference>
<dbReference type="AlphaFoldDB" id="W6N2C8"/>
<dbReference type="PANTHER" id="PTHR42756">
    <property type="entry name" value="TRANSCRIPTIONAL REGULATOR, MARR"/>
    <property type="match status" value="1"/>
</dbReference>
<dbReference type="RefSeq" id="WP_017894823.1">
    <property type="nucleotide sequence ID" value="NZ_CBXI010000008.1"/>
</dbReference>
<dbReference type="PANTHER" id="PTHR42756:SF1">
    <property type="entry name" value="TRANSCRIPTIONAL REPRESSOR OF EMRAB OPERON"/>
    <property type="match status" value="1"/>
</dbReference>
<evidence type="ECO:0000313" key="6">
    <source>
        <dbReference type="Proteomes" id="UP000019482"/>
    </source>
</evidence>
<dbReference type="PRINTS" id="PR00598">
    <property type="entry name" value="HTHMARR"/>
</dbReference>
<evidence type="ECO:0000256" key="2">
    <source>
        <dbReference type="ARBA" id="ARBA00023125"/>
    </source>
</evidence>
<keyword evidence="1" id="KW-0805">Transcription regulation</keyword>
<dbReference type="InterPro" id="IPR036388">
    <property type="entry name" value="WH-like_DNA-bd_sf"/>
</dbReference>
<keyword evidence="2" id="KW-0238">DNA-binding</keyword>
<gene>
    <name evidence="5" type="ORF">CTDIVETGP_0588</name>
</gene>
<name>W6N2C8_CLOTY</name>
<dbReference type="InterPro" id="IPR000835">
    <property type="entry name" value="HTH_MarR-typ"/>
</dbReference>
<dbReference type="CDD" id="cd00090">
    <property type="entry name" value="HTH_ARSR"/>
    <property type="match status" value="1"/>
</dbReference>
<keyword evidence="3" id="KW-0804">Transcription</keyword>
<dbReference type="SMART" id="SM00347">
    <property type="entry name" value="HTH_MARR"/>
    <property type="match status" value="1"/>
</dbReference>
<evidence type="ECO:0000256" key="1">
    <source>
        <dbReference type="ARBA" id="ARBA00023015"/>
    </source>
</evidence>
<dbReference type="EMBL" id="CBXI010000008">
    <property type="protein sequence ID" value="CDL90518.1"/>
    <property type="molecule type" value="Genomic_DNA"/>
</dbReference>
<dbReference type="InterPro" id="IPR036390">
    <property type="entry name" value="WH_DNA-bd_sf"/>
</dbReference>
<evidence type="ECO:0000256" key="3">
    <source>
        <dbReference type="ARBA" id="ARBA00023163"/>
    </source>
</evidence>
<dbReference type="Pfam" id="PF01047">
    <property type="entry name" value="MarR"/>
    <property type="match status" value="1"/>
</dbReference>
<organism evidence="5 6">
    <name type="scientific">Clostridium tyrobutyricum DIVETGP</name>
    <dbReference type="NCBI Taxonomy" id="1408889"/>
    <lineage>
        <taxon>Bacteria</taxon>
        <taxon>Bacillati</taxon>
        <taxon>Bacillota</taxon>
        <taxon>Clostridia</taxon>
        <taxon>Eubacteriales</taxon>
        <taxon>Clostridiaceae</taxon>
        <taxon>Clostridium</taxon>
    </lineage>
</organism>
<keyword evidence="6" id="KW-1185">Reference proteome</keyword>
<dbReference type="GO" id="GO:0003677">
    <property type="term" value="F:DNA binding"/>
    <property type="evidence" value="ECO:0007669"/>
    <property type="project" value="UniProtKB-KW"/>
</dbReference>